<evidence type="ECO:0000313" key="11">
    <source>
        <dbReference type="Proteomes" id="UP000242084"/>
    </source>
</evidence>
<feature type="transmembrane region" description="Helical" evidence="7">
    <location>
        <begin position="71"/>
        <end position="90"/>
    </location>
</feature>
<evidence type="ECO:0000256" key="5">
    <source>
        <dbReference type="ARBA" id="ARBA00022989"/>
    </source>
</evidence>
<evidence type="ECO:0000256" key="7">
    <source>
        <dbReference type="SAM" id="Phobius"/>
    </source>
</evidence>
<dbReference type="RefSeq" id="WP_095087566.1">
    <property type="nucleotide sequence ID" value="NZ_PPQZ01000013.1"/>
</dbReference>
<dbReference type="KEGG" id="sste:SAMEA4384403_1102"/>
<name>A0A239Z3K1_9STAP</name>
<comment type="subcellular location">
    <subcellularLocation>
        <location evidence="1">Cell membrane</location>
        <topology evidence="1">Multi-pass membrane protein</topology>
    </subcellularLocation>
</comment>
<dbReference type="Pfam" id="PF01478">
    <property type="entry name" value="Peptidase_A24"/>
    <property type="match status" value="1"/>
</dbReference>
<dbReference type="InterPro" id="IPR000045">
    <property type="entry name" value="Prepilin_IV_endopep_pep"/>
</dbReference>
<dbReference type="Proteomes" id="UP000242084">
    <property type="component" value="Chromosome 1"/>
</dbReference>
<comment type="similarity">
    <text evidence="2">Belongs to the peptidase A24 family.</text>
</comment>
<accession>A0A239Z3K1</accession>
<dbReference type="EMBL" id="LT906462">
    <property type="protein sequence ID" value="SNV65206.1"/>
    <property type="molecule type" value="Genomic_DNA"/>
</dbReference>
<keyword evidence="4 7" id="KW-0812">Transmembrane</keyword>
<feature type="domain" description="Prepilin type IV endopeptidase peptidase" evidence="8">
    <location>
        <begin position="99"/>
        <end position="197"/>
    </location>
</feature>
<proteinExistence type="inferred from homology"/>
<dbReference type="GO" id="GO:0005886">
    <property type="term" value="C:plasma membrane"/>
    <property type="evidence" value="ECO:0007669"/>
    <property type="project" value="UniProtKB-SubCell"/>
</dbReference>
<dbReference type="InterPro" id="IPR050882">
    <property type="entry name" value="Prepilin_peptidase/N-MTase"/>
</dbReference>
<feature type="transmembrane region" description="Helical" evidence="7">
    <location>
        <begin position="96"/>
        <end position="117"/>
    </location>
</feature>
<dbReference type="GO" id="GO:0004190">
    <property type="term" value="F:aspartic-type endopeptidase activity"/>
    <property type="evidence" value="ECO:0007669"/>
    <property type="project" value="InterPro"/>
</dbReference>
<protein>
    <submittedName>
        <fullName evidence="10">Type III leader peptidase family protein</fullName>
    </submittedName>
</protein>
<feature type="transmembrane region" description="Helical" evidence="7">
    <location>
        <begin position="178"/>
        <end position="197"/>
    </location>
</feature>
<dbReference type="PANTHER" id="PTHR30487:SF0">
    <property type="entry name" value="PREPILIN LEADER PEPTIDASE_N-METHYLTRANSFERASE-RELATED"/>
    <property type="match status" value="1"/>
</dbReference>
<evidence type="ECO:0000256" key="1">
    <source>
        <dbReference type="ARBA" id="ARBA00004651"/>
    </source>
</evidence>
<feature type="transmembrane region" description="Helical" evidence="7">
    <location>
        <begin position="138"/>
        <end position="158"/>
    </location>
</feature>
<evidence type="ECO:0000259" key="8">
    <source>
        <dbReference type="Pfam" id="PF01478"/>
    </source>
</evidence>
<dbReference type="InterPro" id="IPR010627">
    <property type="entry name" value="Prepilin_pept_A24_N"/>
</dbReference>
<dbReference type="GO" id="GO:0006465">
    <property type="term" value="P:signal peptide processing"/>
    <property type="evidence" value="ECO:0007669"/>
    <property type="project" value="TreeGrafter"/>
</dbReference>
<feature type="transmembrane region" description="Helical" evidence="7">
    <location>
        <begin position="6"/>
        <end position="26"/>
    </location>
</feature>
<dbReference type="Gene3D" id="1.20.120.1220">
    <property type="match status" value="1"/>
</dbReference>
<keyword evidence="11" id="KW-1185">Reference proteome</keyword>
<dbReference type="AlphaFoldDB" id="A0A239Z3K1"/>
<evidence type="ECO:0000256" key="3">
    <source>
        <dbReference type="ARBA" id="ARBA00022475"/>
    </source>
</evidence>
<keyword evidence="3" id="KW-1003">Cell membrane</keyword>
<keyword evidence="5 7" id="KW-1133">Transmembrane helix</keyword>
<evidence type="ECO:0000256" key="2">
    <source>
        <dbReference type="ARBA" id="ARBA00005801"/>
    </source>
</evidence>
<dbReference type="OrthoDB" id="9789291at2"/>
<dbReference type="Pfam" id="PF06750">
    <property type="entry name" value="A24_N_bact"/>
    <property type="match status" value="1"/>
</dbReference>
<evidence type="ECO:0000259" key="9">
    <source>
        <dbReference type="Pfam" id="PF06750"/>
    </source>
</evidence>
<evidence type="ECO:0000256" key="4">
    <source>
        <dbReference type="ARBA" id="ARBA00022692"/>
    </source>
</evidence>
<feature type="transmembrane region" description="Helical" evidence="7">
    <location>
        <begin position="209"/>
        <end position="226"/>
    </location>
</feature>
<gene>
    <name evidence="10" type="primary">outO</name>
    <name evidence="10" type="ORF">SAMEA4384403_01102</name>
</gene>
<evidence type="ECO:0000256" key="6">
    <source>
        <dbReference type="ARBA" id="ARBA00023136"/>
    </source>
</evidence>
<feature type="domain" description="Prepilin peptidase A24 N-terminal" evidence="9">
    <location>
        <begin position="6"/>
        <end position="85"/>
    </location>
</feature>
<keyword evidence="6 7" id="KW-0472">Membrane</keyword>
<reference evidence="10 11" key="1">
    <citation type="submission" date="2017-06" db="EMBL/GenBank/DDBJ databases">
        <authorList>
            <consortium name="Pathogen Informatics"/>
        </authorList>
    </citation>
    <scope>NUCLEOTIDE SEQUENCE [LARGE SCALE GENOMIC DNA]</scope>
    <source>
        <strain evidence="10 11">NCTC13839</strain>
    </source>
</reference>
<dbReference type="PANTHER" id="PTHR30487">
    <property type="entry name" value="TYPE 4 PREPILIN-LIKE PROTEINS LEADER PEPTIDE-PROCESSING ENZYME"/>
    <property type="match status" value="1"/>
</dbReference>
<evidence type="ECO:0000313" key="10">
    <source>
        <dbReference type="EMBL" id="SNV65206.1"/>
    </source>
</evidence>
<sequence>MLILFVLGICMASFMYHFVCISNINFSVLTKRSKCMTCEHKLKFLDLIPIASFLYLNGRCRYCHAKIPRDLLIVEILLGLLFLLPVFSPLLDETKLYYLLMIFLIPLSFYDIKCLVIPNHMLFVMLIVEIVMFAHSQIHFQSSCYIIFMLHVLYFISNKGIGYGDIKLLSIMSLIMDWYQFLLIFTFTFFAAGLYVLIHMLMRKTRLKCVPLVPFIATATIVVFNIKNQIFLCF</sequence>
<organism evidence="10 11">
    <name type="scientific">Mammaliicoccus stepanovicii</name>
    <dbReference type="NCBI Taxonomy" id="643214"/>
    <lineage>
        <taxon>Bacteria</taxon>
        <taxon>Bacillati</taxon>
        <taxon>Bacillota</taxon>
        <taxon>Bacilli</taxon>
        <taxon>Bacillales</taxon>
        <taxon>Staphylococcaceae</taxon>
        <taxon>Mammaliicoccus</taxon>
    </lineage>
</organism>